<protein>
    <submittedName>
        <fullName evidence="8">Extracellular solute-binding protein</fullName>
    </submittedName>
</protein>
<evidence type="ECO:0000313" key="9">
    <source>
        <dbReference type="Proteomes" id="UP000653578"/>
    </source>
</evidence>
<accession>A0ABX1XMD0</accession>
<evidence type="ECO:0000256" key="4">
    <source>
        <dbReference type="ARBA" id="ARBA00023139"/>
    </source>
</evidence>
<keyword evidence="5" id="KW-0449">Lipoprotein</keyword>
<dbReference type="Gene3D" id="3.40.190.10">
    <property type="entry name" value="Periplasmic binding protein-like II"/>
    <property type="match status" value="2"/>
</dbReference>
<gene>
    <name evidence="8" type="ORF">GC096_36185</name>
</gene>
<evidence type="ECO:0000256" key="1">
    <source>
        <dbReference type="ARBA" id="ARBA00022475"/>
    </source>
</evidence>
<dbReference type="InterPro" id="IPR050490">
    <property type="entry name" value="Bact_solute-bd_prot1"/>
</dbReference>
<keyword evidence="9" id="KW-1185">Reference proteome</keyword>
<keyword evidence="2 7" id="KW-0732">Signal</keyword>
<dbReference type="PROSITE" id="PS51257">
    <property type="entry name" value="PROKAR_LIPOPROTEIN"/>
    <property type="match status" value="1"/>
</dbReference>
<dbReference type="RefSeq" id="WP_171637863.1">
    <property type="nucleotide sequence ID" value="NZ_WHNY01000092.1"/>
</dbReference>
<dbReference type="InterPro" id="IPR006059">
    <property type="entry name" value="SBP"/>
</dbReference>
<feature type="region of interest" description="Disordered" evidence="6">
    <location>
        <begin position="29"/>
        <end position="52"/>
    </location>
</feature>
<dbReference type="PANTHER" id="PTHR43649:SF33">
    <property type="entry name" value="POLYGALACTURONAN_RHAMNOGALACTURONAN-BINDING PROTEIN YTCQ"/>
    <property type="match status" value="1"/>
</dbReference>
<keyword evidence="4" id="KW-0564">Palmitate</keyword>
<name>A0ABX1XMD0_9BACL</name>
<evidence type="ECO:0000256" key="7">
    <source>
        <dbReference type="SAM" id="SignalP"/>
    </source>
</evidence>
<organism evidence="8 9">
    <name type="scientific">Paenibacillus plantarum</name>
    <dbReference type="NCBI Taxonomy" id="2654975"/>
    <lineage>
        <taxon>Bacteria</taxon>
        <taxon>Bacillati</taxon>
        <taxon>Bacillota</taxon>
        <taxon>Bacilli</taxon>
        <taxon>Bacillales</taxon>
        <taxon>Paenibacillaceae</taxon>
        <taxon>Paenibacillus</taxon>
    </lineage>
</organism>
<feature type="compositionally biased region" description="Low complexity" evidence="6">
    <location>
        <begin position="33"/>
        <end position="51"/>
    </location>
</feature>
<evidence type="ECO:0000313" key="8">
    <source>
        <dbReference type="EMBL" id="NOU69459.1"/>
    </source>
</evidence>
<proteinExistence type="predicted"/>
<dbReference type="Proteomes" id="UP000653578">
    <property type="component" value="Unassembled WGS sequence"/>
</dbReference>
<reference evidence="8 9" key="1">
    <citation type="submission" date="2019-10" db="EMBL/GenBank/DDBJ databases">
        <title>Description of Paenibacillus humi sp. nov.</title>
        <authorList>
            <person name="Carlier A."/>
            <person name="Qi S."/>
        </authorList>
    </citation>
    <scope>NUCLEOTIDE SEQUENCE [LARGE SCALE GENOMIC DNA]</scope>
    <source>
        <strain evidence="8 9">LMG 31461</strain>
    </source>
</reference>
<dbReference type="PANTHER" id="PTHR43649">
    <property type="entry name" value="ARABINOSE-BINDING PROTEIN-RELATED"/>
    <property type="match status" value="1"/>
</dbReference>
<evidence type="ECO:0000256" key="5">
    <source>
        <dbReference type="ARBA" id="ARBA00023288"/>
    </source>
</evidence>
<comment type="caution">
    <text evidence="8">The sequence shown here is derived from an EMBL/GenBank/DDBJ whole genome shotgun (WGS) entry which is preliminary data.</text>
</comment>
<dbReference type="Pfam" id="PF13416">
    <property type="entry name" value="SBP_bac_8"/>
    <property type="match status" value="1"/>
</dbReference>
<dbReference type="EMBL" id="WHNY01000092">
    <property type="protein sequence ID" value="NOU69459.1"/>
    <property type="molecule type" value="Genomic_DNA"/>
</dbReference>
<evidence type="ECO:0000256" key="3">
    <source>
        <dbReference type="ARBA" id="ARBA00023136"/>
    </source>
</evidence>
<evidence type="ECO:0000256" key="2">
    <source>
        <dbReference type="ARBA" id="ARBA00022729"/>
    </source>
</evidence>
<sequence length="530" mass="57558">MKQLRNVITVGTTVMMMGSLLAACSSGTDKEQTSASTSTPATSTQQASATPKVEKKYKIRAMNILYGAAPPDTSTGKKAIEDRYNIEFDYLPVASGEYNNKMGVTLASGDVPDTVLFPYLDAVYFNAIGSDQFLPLESYLADATKYPNLAKLPKDVMDTLKYKGHIYGIPRLRGIPGATLVMRKDWLDKLNLKVPTTYDELYDVMKAFKEKDPDGNGKEDTYGLAAGVNSGAGVNGAYPFVGLMASMKAGPSVGWVEDGKGGIVPGEFAPNNKTAIGYLAKLYKDGIIAKDFAIKKDQQVEDDFLLGKAGVVSNWGYTGFTPERLAKARAADPKFDLIAIPPLKGPDGSEGGYVKGAGFFGVFSLSKDLLKDTGKLEKMLKILDDQIGDDGANFFKWGVDGVHFKTENGQKVVTDLGKTEGPNKYQLTNHANEGEWILSSADTPETTKLKQDSFTKAMQGKAYSSQDVGLYSKTYAEKGAELYKNSVDGIVKIIVGEKPVDYLDQLFEDWKARGGKDALTEMNDAWKARK</sequence>
<keyword evidence="1" id="KW-1003">Cell membrane</keyword>
<feature type="chain" id="PRO_5046207318" evidence="7">
    <location>
        <begin position="23"/>
        <end position="530"/>
    </location>
</feature>
<evidence type="ECO:0000256" key="6">
    <source>
        <dbReference type="SAM" id="MobiDB-lite"/>
    </source>
</evidence>
<dbReference type="SUPFAM" id="SSF53850">
    <property type="entry name" value="Periplasmic binding protein-like II"/>
    <property type="match status" value="1"/>
</dbReference>
<feature type="signal peptide" evidence="7">
    <location>
        <begin position="1"/>
        <end position="22"/>
    </location>
</feature>
<keyword evidence="3" id="KW-0472">Membrane</keyword>